<dbReference type="Proteomes" id="UP000273044">
    <property type="component" value="Chromosome"/>
</dbReference>
<reference evidence="1 2" key="1">
    <citation type="submission" date="2018-12" db="EMBL/GenBank/DDBJ databases">
        <authorList>
            <consortium name="Pathogen Informatics"/>
        </authorList>
    </citation>
    <scope>NUCLEOTIDE SEQUENCE [LARGE SCALE GENOMIC DNA]</scope>
    <source>
        <strain evidence="1 2">NCTC12967</strain>
    </source>
</reference>
<proteinExistence type="predicted"/>
<evidence type="ECO:0000313" key="1">
    <source>
        <dbReference type="EMBL" id="VEH71574.1"/>
    </source>
</evidence>
<evidence type="ECO:0000313" key="2">
    <source>
        <dbReference type="Proteomes" id="UP000273044"/>
    </source>
</evidence>
<protein>
    <submittedName>
        <fullName evidence="1">Uncharacterized protein</fullName>
    </submittedName>
</protein>
<keyword evidence="2" id="KW-1185">Reference proteome</keyword>
<gene>
    <name evidence="1" type="ORF">NCTC12967_02900</name>
</gene>
<sequence length="33" mass="3651">MGTPHTRRAMLHTARMTVNLVSTSPIRAARVMS</sequence>
<dbReference type="EMBL" id="LR134406">
    <property type="protein sequence ID" value="VEH71574.1"/>
    <property type="molecule type" value="Genomic_DNA"/>
</dbReference>
<name>A0A448N2I0_9ACTN</name>
<organism evidence="1 2">
    <name type="scientific">Arachnia propionica</name>
    <dbReference type="NCBI Taxonomy" id="1750"/>
    <lineage>
        <taxon>Bacteria</taxon>
        <taxon>Bacillati</taxon>
        <taxon>Actinomycetota</taxon>
        <taxon>Actinomycetes</taxon>
        <taxon>Propionibacteriales</taxon>
        <taxon>Propionibacteriaceae</taxon>
        <taxon>Arachnia</taxon>
    </lineage>
</organism>
<dbReference type="AlphaFoldDB" id="A0A448N2I0"/>
<accession>A0A448N2I0</accession>